<dbReference type="AlphaFoldDB" id="F8FIR3"/>
<dbReference type="Proteomes" id="UP000006620">
    <property type="component" value="Chromosome"/>
</dbReference>
<evidence type="ECO:0000313" key="2">
    <source>
        <dbReference type="Proteomes" id="UP000006620"/>
    </source>
</evidence>
<evidence type="ECO:0000313" key="1">
    <source>
        <dbReference type="EMBL" id="AEI45517.1"/>
    </source>
</evidence>
<reference evidence="2" key="1">
    <citation type="submission" date="2011-06" db="EMBL/GenBank/DDBJ databases">
        <title>Complete genome sequence of Paenibacillus mucilaginosus KNP414.</title>
        <authorList>
            <person name="Wang J."/>
            <person name="Hu S."/>
            <person name="Hu X."/>
            <person name="Zhang B."/>
            <person name="Dong D."/>
            <person name="Zhang S."/>
            <person name="Zhao K."/>
            <person name="Wu D."/>
        </authorList>
    </citation>
    <scope>NUCLEOTIDE SEQUENCE [LARGE SCALE GENOMIC DNA]</scope>
    <source>
        <strain evidence="2">KNP414</strain>
    </source>
</reference>
<dbReference type="EMBL" id="CP002869">
    <property type="protein sequence ID" value="AEI45517.1"/>
    <property type="molecule type" value="Genomic_DNA"/>
</dbReference>
<dbReference type="KEGG" id="pms:KNP414_07005"/>
<protein>
    <submittedName>
        <fullName evidence="1">Uncharacterized protein</fullName>
    </submittedName>
</protein>
<organism evidence="1 2">
    <name type="scientific">Paenibacillus mucilaginosus (strain KNP414)</name>
    <dbReference type="NCBI Taxonomy" id="1036673"/>
    <lineage>
        <taxon>Bacteria</taxon>
        <taxon>Bacillati</taxon>
        <taxon>Bacillota</taxon>
        <taxon>Bacilli</taxon>
        <taxon>Bacillales</taxon>
        <taxon>Paenibacillaceae</taxon>
        <taxon>Paenibacillus</taxon>
    </lineage>
</organism>
<sequence length="42" mass="4722">MNNLPYRQLDCGAPRPAALSRLRYVFTPACPASNKSEEREKA</sequence>
<gene>
    <name evidence="1" type="ordered locus">KNP414_07005</name>
</gene>
<name>F8FIR3_PAEMK</name>
<dbReference type="HOGENOM" id="CLU_3255076_0_0_9"/>
<dbReference type="PATRIC" id="fig|1036673.3.peg.6536"/>
<reference evidence="1 2" key="2">
    <citation type="journal article" date="2013" name="Genome Announc.">
        <title>Genome Sequence of Growth-Improving Paenibacillus mucilaginosus Strain KNP414.</title>
        <authorList>
            <person name="Lu J.J."/>
            <person name="Wang J.F."/>
            <person name="Hu X.F."/>
        </authorList>
    </citation>
    <scope>NUCLEOTIDE SEQUENCE [LARGE SCALE GENOMIC DNA]</scope>
    <source>
        <strain evidence="1 2">KNP414</strain>
    </source>
</reference>
<accession>F8FIR3</accession>
<proteinExistence type="predicted"/>